<evidence type="ECO:0000259" key="3">
    <source>
        <dbReference type="PROSITE" id="PS50110"/>
    </source>
</evidence>
<feature type="modified residue" description="4-aspartylphosphate" evidence="2">
    <location>
        <position position="62"/>
    </location>
</feature>
<evidence type="ECO:0000256" key="2">
    <source>
        <dbReference type="PROSITE-ProRule" id="PRU00169"/>
    </source>
</evidence>
<sequence>MTGQNDHASASVLIVDSDIIVRHALADYLRHCGYRVVEAASSDEAQLALAEASLSVDVVLCDVAVAGHQSGFELATWVRQNRPELEVKLTASVEGAAKAAANLCDGGPHLGRPYEPDSVVDYIIQRRATQQRNSER</sequence>
<feature type="domain" description="Response regulatory" evidence="3">
    <location>
        <begin position="11"/>
        <end position="127"/>
    </location>
</feature>
<keyword evidence="5" id="KW-1185">Reference proteome</keyword>
<proteinExistence type="predicted"/>
<dbReference type="InterPro" id="IPR050595">
    <property type="entry name" value="Bact_response_regulator"/>
</dbReference>
<evidence type="ECO:0000313" key="5">
    <source>
        <dbReference type="Proteomes" id="UP001595713"/>
    </source>
</evidence>
<dbReference type="InterPro" id="IPR011006">
    <property type="entry name" value="CheY-like_superfamily"/>
</dbReference>
<protein>
    <submittedName>
        <fullName evidence="4">Response regulator</fullName>
    </submittedName>
</protein>
<dbReference type="Gene3D" id="3.40.50.2300">
    <property type="match status" value="1"/>
</dbReference>
<dbReference type="RefSeq" id="WP_261295247.1">
    <property type="nucleotide sequence ID" value="NZ_JANQBK010000014.1"/>
</dbReference>
<dbReference type="Pfam" id="PF00072">
    <property type="entry name" value="Response_reg"/>
    <property type="match status" value="1"/>
</dbReference>
<accession>A0ABV7SVC8</accession>
<name>A0ABV7SVC8_9SPHN</name>
<evidence type="ECO:0000313" key="4">
    <source>
        <dbReference type="EMBL" id="MFC3579280.1"/>
    </source>
</evidence>
<comment type="caution">
    <text evidence="4">The sequence shown here is derived from an EMBL/GenBank/DDBJ whole genome shotgun (WGS) entry which is preliminary data.</text>
</comment>
<gene>
    <name evidence="4" type="ORF">ACFONA_03820</name>
</gene>
<dbReference type="SMART" id="SM00448">
    <property type="entry name" value="REC"/>
    <property type="match status" value="1"/>
</dbReference>
<reference evidence="5" key="1">
    <citation type="journal article" date="2019" name="Int. J. Syst. Evol. Microbiol.">
        <title>The Global Catalogue of Microorganisms (GCM) 10K type strain sequencing project: providing services to taxonomists for standard genome sequencing and annotation.</title>
        <authorList>
            <consortium name="The Broad Institute Genomics Platform"/>
            <consortium name="The Broad Institute Genome Sequencing Center for Infectious Disease"/>
            <person name="Wu L."/>
            <person name="Ma J."/>
        </authorList>
    </citation>
    <scope>NUCLEOTIDE SEQUENCE [LARGE SCALE GENOMIC DNA]</scope>
    <source>
        <strain evidence="5">KCTC 42739</strain>
    </source>
</reference>
<dbReference type="PANTHER" id="PTHR44591">
    <property type="entry name" value="STRESS RESPONSE REGULATOR PROTEIN 1"/>
    <property type="match status" value="1"/>
</dbReference>
<keyword evidence="1 2" id="KW-0597">Phosphoprotein</keyword>
<dbReference type="EMBL" id="JBHRXP010000001">
    <property type="protein sequence ID" value="MFC3579280.1"/>
    <property type="molecule type" value="Genomic_DNA"/>
</dbReference>
<dbReference type="PROSITE" id="PS50110">
    <property type="entry name" value="RESPONSE_REGULATORY"/>
    <property type="match status" value="1"/>
</dbReference>
<dbReference type="Proteomes" id="UP001595713">
    <property type="component" value="Unassembled WGS sequence"/>
</dbReference>
<evidence type="ECO:0000256" key="1">
    <source>
        <dbReference type="ARBA" id="ARBA00022553"/>
    </source>
</evidence>
<dbReference type="SUPFAM" id="SSF52172">
    <property type="entry name" value="CheY-like"/>
    <property type="match status" value="1"/>
</dbReference>
<dbReference type="InterPro" id="IPR001789">
    <property type="entry name" value="Sig_transdc_resp-reg_receiver"/>
</dbReference>
<organism evidence="4 5">
    <name type="scientific">Sphingomonas hylomeconis</name>
    <dbReference type="NCBI Taxonomy" id="1395958"/>
    <lineage>
        <taxon>Bacteria</taxon>
        <taxon>Pseudomonadati</taxon>
        <taxon>Pseudomonadota</taxon>
        <taxon>Alphaproteobacteria</taxon>
        <taxon>Sphingomonadales</taxon>
        <taxon>Sphingomonadaceae</taxon>
        <taxon>Sphingomonas</taxon>
    </lineage>
</organism>
<dbReference type="PANTHER" id="PTHR44591:SF3">
    <property type="entry name" value="RESPONSE REGULATORY DOMAIN-CONTAINING PROTEIN"/>
    <property type="match status" value="1"/>
</dbReference>